<dbReference type="InterPro" id="IPR029032">
    <property type="entry name" value="AhpD-like"/>
</dbReference>
<keyword evidence="2" id="KW-1185">Reference proteome</keyword>
<protein>
    <submittedName>
        <fullName evidence="1">Uncharacterized protein</fullName>
    </submittedName>
</protein>
<organism evidence="1 2">
    <name type="scientific">Aliiroseovarius salicola</name>
    <dbReference type="NCBI Taxonomy" id="3009082"/>
    <lineage>
        <taxon>Bacteria</taxon>
        <taxon>Pseudomonadati</taxon>
        <taxon>Pseudomonadota</taxon>
        <taxon>Alphaproteobacteria</taxon>
        <taxon>Rhodobacterales</taxon>
        <taxon>Paracoccaceae</taxon>
        <taxon>Aliiroseovarius</taxon>
    </lineage>
</organism>
<gene>
    <name evidence="1" type="ORF">O2N63_01635</name>
</gene>
<dbReference type="RefSeq" id="WP_271052338.1">
    <property type="nucleotide sequence ID" value="NZ_JAQIIO010000001.1"/>
</dbReference>
<accession>A0ABT4VX13</accession>
<sequence>MKHFTIHNLQSAAPKARPILEGLEWMVGFVPNVFAVMGGSATALNGFVEVTK</sequence>
<dbReference type="EMBL" id="JAQIIO010000001">
    <property type="protein sequence ID" value="MDA5092786.1"/>
    <property type="molecule type" value="Genomic_DNA"/>
</dbReference>
<reference evidence="1 2" key="1">
    <citation type="submission" date="2023-01" db="EMBL/GenBank/DDBJ databases">
        <authorList>
            <person name="Yoon J.-W."/>
        </authorList>
    </citation>
    <scope>NUCLEOTIDE SEQUENCE [LARGE SCALE GENOMIC DNA]</scope>
    <source>
        <strain evidence="1 2">KMU-50</strain>
    </source>
</reference>
<evidence type="ECO:0000313" key="2">
    <source>
        <dbReference type="Proteomes" id="UP001528040"/>
    </source>
</evidence>
<proteinExistence type="predicted"/>
<evidence type="ECO:0000313" key="1">
    <source>
        <dbReference type="EMBL" id="MDA5092786.1"/>
    </source>
</evidence>
<dbReference type="SUPFAM" id="SSF69118">
    <property type="entry name" value="AhpD-like"/>
    <property type="match status" value="1"/>
</dbReference>
<name>A0ABT4VX13_9RHOB</name>
<comment type="caution">
    <text evidence="1">The sequence shown here is derived from an EMBL/GenBank/DDBJ whole genome shotgun (WGS) entry which is preliminary data.</text>
</comment>
<dbReference type="Proteomes" id="UP001528040">
    <property type="component" value="Unassembled WGS sequence"/>
</dbReference>